<dbReference type="InterPro" id="IPR058641">
    <property type="entry name" value="GVIN1_dom"/>
</dbReference>
<dbReference type="AlphaFoldDB" id="A0A8J4X0B9"/>
<dbReference type="Pfam" id="PF25974">
    <property type="entry name" value="URGCP_9th"/>
    <property type="match status" value="1"/>
</dbReference>
<dbReference type="PANTHER" id="PTHR22796:SF6">
    <property type="entry name" value="INTERFERON-INDUCED VERY LARGE GTPASE 1-RELATED"/>
    <property type="match status" value="1"/>
</dbReference>
<sequence>MQLVRVSEEMKEELKFDYIVVVDTEGLRALELAGKSTRHHDNELATFVVGLGNLTLINIFGENPAEMPDILQIVVQAFLRMKKVRLNPRCMFVHKNVGDITADEKNMTGQRRLLEKLYAMTRLAAKEEDSDAECFSDVIEFSVQDDVYYFAQLWEGSPPVAPPNSCYSKDLKNAIFKTVVKSTGMALCHLKSRISDLWNAILNEKFVFSFKNTLEIAVYRKLENEFGKWTWALRSAMLDTEEKLYNRIENEKLKRIEEDDLHGYMKKQKGK</sequence>
<dbReference type="PROSITE" id="PS51717">
    <property type="entry name" value="G_VLIG"/>
    <property type="match status" value="1"/>
</dbReference>
<reference evidence="2" key="1">
    <citation type="submission" date="2020-07" db="EMBL/GenBank/DDBJ databases">
        <title>Clarias magur genome sequencing, assembly and annotation.</title>
        <authorList>
            <person name="Kushwaha B."/>
            <person name="Kumar R."/>
            <person name="Das P."/>
            <person name="Joshi C.G."/>
            <person name="Kumar D."/>
            <person name="Nagpure N.S."/>
            <person name="Pandey M."/>
            <person name="Agarwal S."/>
            <person name="Srivastava S."/>
            <person name="Singh M."/>
            <person name="Sahoo L."/>
            <person name="Jayasankar P."/>
            <person name="Meher P.K."/>
            <person name="Koringa P.G."/>
            <person name="Iquebal M.A."/>
            <person name="Das S.P."/>
            <person name="Bit A."/>
            <person name="Patnaik S."/>
            <person name="Patel N."/>
            <person name="Shah T.M."/>
            <person name="Hinsu A."/>
            <person name="Jena J.K."/>
        </authorList>
    </citation>
    <scope>NUCLEOTIDE SEQUENCE</scope>
    <source>
        <strain evidence="2">CIFAMagur01</strain>
        <tissue evidence="2">Testis</tissue>
    </source>
</reference>
<dbReference type="Proteomes" id="UP000727407">
    <property type="component" value="Unassembled WGS sequence"/>
</dbReference>
<dbReference type="GO" id="GO:0005525">
    <property type="term" value="F:GTP binding"/>
    <property type="evidence" value="ECO:0007669"/>
    <property type="project" value="InterPro"/>
</dbReference>
<gene>
    <name evidence="2" type="ORF">DAT39_021352</name>
</gene>
<dbReference type="PANTHER" id="PTHR22796">
    <property type="entry name" value="URG4-RELATED"/>
    <property type="match status" value="1"/>
</dbReference>
<evidence type="ECO:0000259" key="1">
    <source>
        <dbReference type="PROSITE" id="PS51717"/>
    </source>
</evidence>
<comment type="caution">
    <text evidence="2">The sequence shown here is derived from an EMBL/GenBank/DDBJ whole genome shotgun (WGS) entry which is preliminary data.</text>
</comment>
<keyword evidence="3" id="KW-1185">Reference proteome</keyword>
<proteinExistence type="predicted"/>
<dbReference type="InterPro" id="IPR027417">
    <property type="entry name" value="P-loop_NTPase"/>
</dbReference>
<feature type="domain" description="VLIG-type G" evidence="1">
    <location>
        <begin position="1"/>
        <end position="202"/>
    </location>
</feature>
<name>A0A8J4X0B9_CLAMG</name>
<dbReference type="Pfam" id="PF25683">
    <property type="entry name" value="URGCP_GTPase"/>
    <property type="match status" value="1"/>
</dbReference>
<dbReference type="EMBL" id="QNUK01000889">
    <property type="protein sequence ID" value="KAF5888948.1"/>
    <property type="molecule type" value="Genomic_DNA"/>
</dbReference>
<dbReference type="Gene3D" id="3.40.50.300">
    <property type="entry name" value="P-loop containing nucleotide triphosphate hydrolases"/>
    <property type="match status" value="1"/>
</dbReference>
<evidence type="ECO:0000313" key="2">
    <source>
        <dbReference type="EMBL" id="KAF5888948.1"/>
    </source>
</evidence>
<protein>
    <submittedName>
        <fullName evidence="2">Interferon-induced very large GTPase 1-like</fullName>
    </submittedName>
</protein>
<organism evidence="2 3">
    <name type="scientific">Clarias magur</name>
    <name type="common">Asian catfish</name>
    <name type="synonym">Macropteronotus magur</name>
    <dbReference type="NCBI Taxonomy" id="1594786"/>
    <lineage>
        <taxon>Eukaryota</taxon>
        <taxon>Metazoa</taxon>
        <taxon>Chordata</taxon>
        <taxon>Craniata</taxon>
        <taxon>Vertebrata</taxon>
        <taxon>Euteleostomi</taxon>
        <taxon>Actinopterygii</taxon>
        <taxon>Neopterygii</taxon>
        <taxon>Teleostei</taxon>
        <taxon>Ostariophysi</taxon>
        <taxon>Siluriformes</taxon>
        <taxon>Clariidae</taxon>
        <taxon>Clarias</taxon>
    </lineage>
</organism>
<dbReference type="OrthoDB" id="1597724at2759"/>
<evidence type="ECO:0000313" key="3">
    <source>
        <dbReference type="Proteomes" id="UP000727407"/>
    </source>
</evidence>
<dbReference type="SUPFAM" id="SSF52540">
    <property type="entry name" value="P-loop containing nucleoside triphosphate hydrolases"/>
    <property type="match status" value="1"/>
</dbReference>
<dbReference type="InterPro" id="IPR030383">
    <property type="entry name" value="G_VLIG_dom"/>
</dbReference>
<accession>A0A8J4X0B9</accession>